<dbReference type="GO" id="GO:0005929">
    <property type="term" value="C:cilium"/>
    <property type="evidence" value="ECO:0007669"/>
    <property type="project" value="UniProtKB-SubCell"/>
</dbReference>
<evidence type="ECO:0000259" key="5">
    <source>
        <dbReference type="Pfam" id="PF23335"/>
    </source>
</evidence>
<dbReference type="PANTHER" id="PTHR24098:SF0">
    <property type="entry name" value="OUTER SEGMENT 5"/>
    <property type="match status" value="1"/>
</dbReference>
<dbReference type="SUPFAM" id="SSF50978">
    <property type="entry name" value="WD40 repeat-like"/>
    <property type="match status" value="1"/>
</dbReference>
<dbReference type="Pfam" id="PF00400">
    <property type="entry name" value="WD40"/>
    <property type="match status" value="4"/>
</dbReference>
<dbReference type="InterPro" id="IPR015943">
    <property type="entry name" value="WD40/YVTN_repeat-like_dom_sf"/>
</dbReference>
<feature type="domain" description="IFT80 second beta-propeller" evidence="5">
    <location>
        <begin position="299"/>
        <end position="584"/>
    </location>
</feature>
<organism evidence="7 8">
    <name type="scientific">Aquatica leii</name>
    <dbReference type="NCBI Taxonomy" id="1421715"/>
    <lineage>
        <taxon>Eukaryota</taxon>
        <taxon>Metazoa</taxon>
        <taxon>Ecdysozoa</taxon>
        <taxon>Arthropoda</taxon>
        <taxon>Hexapoda</taxon>
        <taxon>Insecta</taxon>
        <taxon>Pterygota</taxon>
        <taxon>Neoptera</taxon>
        <taxon>Endopterygota</taxon>
        <taxon>Coleoptera</taxon>
        <taxon>Polyphaga</taxon>
        <taxon>Elateriformia</taxon>
        <taxon>Elateroidea</taxon>
        <taxon>Lampyridae</taxon>
        <taxon>Luciolinae</taxon>
        <taxon>Aquatica</taxon>
    </lineage>
</organism>
<feature type="domain" description="IFT80/172/WDR35 TPR" evidence="6">
    <location>
        <begin position="612"/>
        <end position="755"/>
    </location>
</feature>
<feature type="repeat" description="WD" evidence="4">
    <location>
        <begin position="101"/>
        <end position="133"/>
    </location>
</feature>
<comment type="subcellular location">
    <subcellularLocation>
        <location evidence="1">Cell projection</location>
        <location evidence="1">Cilium</location>
    </subcellularLocation>
</comment>
<dbReference type="FunFam" id="2.130.10.10:FF:000298">
    <property type="entry name" value="Intraflagellar transport 80 homolog (Chlamydomonas)"/>
    <property type="match status" value="1"/>
</dbReference>
<protein>
    <recommendedName>
        <fullName evidence="9">Intraflagellar transport protein 80 homolog</fullName>
    </recommendedName>
</protein>
<proteinExistence type="predicted"/>
<accession>A0AAN7P9R8</accession>
<evidence type="ECO:0000313" key="7">
    <source>
        <dbReference type="EMBL" id="KAK4879473.1"/>
    </source>
</evidence>
<dbReference type="InterPro" id="IPR011047">
    <property type="entry name" value="Quinoprotein_ADH-like_sf"/>
</dbReference>
<dbReference type="GO" id="GO:0030992">
    <property type="term" value="C:intraciliary transport particle B"/>
    <property type="evidence" value="ECO:0007669"/>
    <property type="project" value="TreeGrafter"/>
</dbReference>
<feature type="repeat" description="WD" evidence="4">
    <location>
        <begin position="10"/>
        <end position="50"/>
    </location>
</feature>
<keyword evidence="2" id="KW-0969">Cilium</keyword>
<keyword evidence="8" id="KW-1185">Reference proteome</keyword>
<dbReference type="PROSITE" id="PS50294">
    <property type="entry name" value="WD_REPEATS_REGION"/>
    <property type="match status" value="2"/>
</dbReference>
<dbReference type="InterPro" id="IPR056157">
    <property type="entry name" value="TPR_IFT80_172_dom"/>
</dbReference>
<dbReference type="InterPro" id="IPR036322">
    <property type="entry name" value="WD40_repeat_dom_sf"/>
</dbReference>
<evidence type="ECO:0000313" key="8">
    <source>
        <dbReference type="Proteomes" id="UP001353858"/>
    </source>
</evidence>
<dbReference type="Pfam" id="PF23387">
    <property type="entry name" value="TPR_IFT80_172"/>
    <property type="match status" value="1"/>
</dbReference>
<dbReference type="GO" id="GO:0060271">
    <property type="term" value="P:cilium assembly"/>
    <property type="evidence" value="ECO:0007669"/>
    <property type="project" value="TreeGrafter"/>
</dbReference>
<evidence type="ECO:0000256" key="2">
    <source>
        <dbReference type="ARBA" id="ARBA00023069"/>
    </source>
</evidence>
<dbReference type="Gene3D" id="2.130.10.10">
    <property type="entry name" value="YVTN repeat-like/Quinoprotein amine dehydrogenase"/>
    <property type="match status" value="2"/>
</dbReference>
<dbReference type="FunFam" id="2.130.10.10:FF:001115">
    <property type="entry name" value="Intraflagellar transport 80 homolog (Chlamydomonas)"/>
    <property type="match status" value="1"/>
</dbReference>
<dbReference type="PROSITE" id="PS50082">
    <property type="entry name" value="WD_REPEATS_2"/>
    <property type="match status" value="3"/>
</dbReference>
<dbReference type="InterPro" id="IPR056456">
    <property type="entry name" value="Beta-prop_IFT80_2nd"/>
</dbReference>
<feature type="repeat" description="WD" evidence="4">
    <location>
        <begin position="183"/>
        <end position="215"/>
    </location>
</feature>
<dbReference type="EMBL" id="JARPUR010000003">
    <property type="protein sequence ID" value="KAK4879473.1"/>
    <property type="molecule type" value="Genomic_DNA"/>
</dbReference>
<dbReference type="InterPro" id="IPR001680">
    <property type="entry name" value="WD40_rpt"/>
</dbReference>
<dbReference type="SMART" id="SM00320">
    <property type="entry name" value="WD40"/>
    <property type="match status" value="5"/>
</dbReference>
<evidence type="ECO:0008006" key="9">
    <source>
        <dbReference type="Google" id="ProtNLM"/>
    </source>
</evidence>
<evidence type="ECO:0000256" key="4">
    <source>
        <dbReference type="PROSITE-ProRule" id="PRU00221"/>
    </source>
</evidence>
<keyword evidence="4" id="KW-0853">WD repeat</keyword>
<comment type="caution">
    <text evidence="7">The sequence shown here is derived from an EMBL/GenBank/DDBJ whole genome shotgun (WGS) entry which is preliminary data.</text>
</comment>
<dbReference type="Gene3D" id="1.25.40.470">
    <property type="match status" value="1"/>
</dbReference>
<dbReference type="SUPFAM" id="SSF50998">
    <property type="entry name" value="Quinoprotein alcohol dehydrogenase-like"/>
    <property type="match status" value="1"/>
</dbReference>
<dbReference type="Proteomes" id="UP001353858">
    <property type="component" value="Unassembled WGS sequence"/>
</dbReference>
<gene>
    <name evidence="7" type="ORF">RN001_007619</name>
</gene>
<name>A0AAN7P9R8_9COLE</name>
<keyword evidence="3" id="KW-0966">Cell projection</keyword>
<evidence type="ECO:0000256" key="3">
    <source>
        <dbReference type="ARBA" id="ARBA00023273"/>
    </source>
</evidence>
<dbReference type="PANTHER" id="PTHR24098">
    <property type="entry name" value="OUTER SEGMENT 5"/>
    <property type="match status" value="1"/>
</dbReference>
<dbReference type="FunFam" id="1.25.40.470:FF:000007">
    <property type="entry name" value="Intraflagellar transport 80 homolog (Chlamydomonas)"/>
    <property type="match status" value="1"/>
</dbReference>
<sequence length="756" mass="84812">MRFKISLAKIPSHNAAVTCVGWSSTEEVYTAGEDNKLLSWSVSNNESAKITDFNSDLYPTNLHFLPRASGSLGKYGDLILLTSSDGKFHIVNRNGRIERTVDAHKGAVLMGQWSHDGAGLLTAGEDGFIKIWSRGGMLRSTVVQSDNSVYDACWSPDSQAIVYTQGPFVIIKQLTPNIKPLKWKAHEGLILCLSWSSACELIVSGAEDCRYKVWDSQGRCLFTSSLHDHPITSAAWSPNGDLFAIGSYNTLRLCDFLGWSRSLDKPQTGSIYKLDWSSDGTQVAAACANGHVLFAHVIERQVHYLNYTAIVKEKKTIVVQNISDDTSELLELPERVIQIALKYMHLVVTTPTQCYIYNSSNWSTPNIFDLKDGSVILLLLSEKNLLLVERSTVSVYNFQGRLIASPRWPNMRLELLRAAHISLSVDTLAICDISSLKTIYVMDLTSSRNVSDSITTIQHPVPILQIALAQSGPPTQRYLAILDRNRDLHLTQTRTSKSSLKIGNQIQSFQWNTEENMLVAVQDIYVIIWYFPTACFNTALLTLSSLEYNSTELGRSPRINYYIGNFVSVRRADGSLLNVPTSPFPTLLHKHIRDNKWEDALRLCRTVKDKILWTGLAVLTTQSNNSDLLEMAAEAYAAINHYDKVFYIAHVKNLPSKAQQMAGAALLGGSLQNAESILLHNGLVYQAIQINVQLHQWNRALELAIKHKSYTDVVLYLREKYLKSLDKEENNSKFINIKNTVHVDIEKVEQKLKEEN</sequence>
<reference evidence="8" key="1">
    <citation type="submission" date="2023-01" db="EMBL/GenBank/DDBJ databases">
        <title>Key to firefly adult light organ development and bioluminescence: homeobox transcription factors regulate luciferase expression and transportation to peroxisome.</title>
        <authorList>
            <person name="Fu X."/>
        </authorList>
    </citation>
    <scope>NUCLEOTIDE SEQUENCE [LARGE SCALE GENOMIC DNA]</scope>
</reference>
<dbReference type="AlphaFoldDB" id="A0AAN7P9R8"/>
<evidence type="ECO:0000256" key="1">
    <source>
        <dbReference type="ARBA" id="ARBA00004138"/>
    </source>
</evidence>
<evidence type="ECO:0000259" key="6">
    <source>
        <dbReference type="Pfam" id="PF23387"/>
    </source>
</evidence>
<dbReference type="Pfam" id="PF23335">
    <property type="entry name" value="Beta-prop_IFT80_2nd"/>
    <property type="match status" value="1"/>
</dbReference>